<feature type="region of interest" description="Disordered" evidence="5">
    <location>
        <begin position="429"/>
        <end position="451"/>
    </location>
</feature>
<dbReference type="PANTHER" id="PTHR45657">
    <property type="entry name" value="CRAL-TRIO DOMAIN-CONTAINING PROTEIN YKL091C-RELATED"/>
    <property type="match status" value="1"/>
</dbReference>
<feature type="domain" description="CRAL-TRIO" evidence="6">
    <location>
        <begin position="236"/>
        <end position="435"/>
    </location>
</feature>
<dbReference type="SMART" id="SM01100">
    <property type="entry name" value="CRAL_TRIO_N"/>
    <property type="match status" value="1"/>
</dbReference>
<gene>
    <name evidence="7" type="ORF">MUK42_26113</name>
</gene>
<dbReference type="GO" id="GO:0005886">
    <property type="term" value="C:plasma membrane"/>
    <property type="evidence" value="ECO:0007669"/>
    <property type="project" value="UniProtKB-SubCell"/>
</dbReference>
<proteinExistence type="inferred from homology"/>
<name>A0A9E7KXW7_9LILI</name>
<evidence type="ECO:0000256" key="4">
    <source>
        <dbReference type="ARBA" id="ARBA00038020"/>
    </source>
</evidence>
<dbReference type="SUPFAM" id="SSF52087">
    <property type="entry name" value="CRAL/TRIO domain"/>
    <property type="match status" value="1"/>
</dbReference>
<comment type="similarity">
    <text evidence="4">Belongs to the SFH family.</text>
</comment>
<dbReference type="Gene3D" id="3.40.525.10">
    <property type="entry name" value="CRAL-TRIO lipid binding domain"/>
    <property type="match status" value="2"/>
</dbReference>
<dbReference type="SUPFAM" id="SSF46938">
    <property type="entry name" value="CRAL/TRIO N-terminal domain"/>
    <property type="match status" value="1"/>
</dbReference>
<sequence length="527" mass="60101">MSFISRLDNLSHIVRKTIQGWRRNMSSCFKYPVTMPELNPILLSFFVQVQIQKQQLPKRRKAFEENLQALGQMKLWKKNGPQMVATSGDGADSKRKDSKPNAGRQQRKTISLRSLPLEAHWHVLELQKKKKPTFASKMSFRSLHKSPTKIAKSDTFRTIFQGVRDPEELKQVQSLRDLLASTGQLPEKHDDYHTLLRFLRMRDFDLAKASTMFVNMLKWREDNKVDVIAREFEFEEYDAVQRCYPRGYHGVDNVGRPLYIERIGSIDFDTLLTVTTVDRFVKHHIVEQEKTLNLRYPACSLAAKRHIASITAILDVEGLGVKNFSKPAREIFTEIQKIDSNYYPECQVLGTSFISKLSEAVDLSNIPEFFGGKCKCVEYGGCLRKDKGPWTDPEIKSKLLEVFYKAQNLGDEPTDENIFKELSKSQVGTSLAPSSSTNAVTSDGRPLSNSLATTPKTKNYIGIDSLEQYMGTASVAKHLAQKISELEEWLVGTNEILQTLFTKQHQLADNIEELKNLTEQQLRVSDA</sequence>
<dbReference type="GO" id="GO:0000139">
    <property type="term" value="C:Golgi membrane"/>
    <property type="evidence" value="ECO:0007669"/>
    <property type="project" value="UniProtKB-SubCell"/>
</dbReference>
<dbReference type="InterPro" id="IPR036273">
    <property type="entry name" value="CRAL/TRIO_N_dom_sf"/>
</dbReference>
<dbReference type="InterPro" id="IPR011074">
    <property type="entry name" value="CRAL/TRIO_N_dom"/>
</dbReference>
<dbReference type="PROSITE" id="PS50191">
    <property type="entry name" value="CRAL_TRIO"/>
    <property type="match status" value="1"/>
</dbReference>
<dbReference type="CDD" id="cd00170">
    <property type="entry name" value="SEC14"/>
    <property type="match status" value="1"/>
</dbReference>
<dbReference type="Pfam" id="PF00650">
    <property type="entry name" value="CRAL_TRIO"/>
    <property type="match status" value="1"/>
</dbReference>
<protein>
    <submittedName>
        <fullName evidence="7">CRAL/TRIO, N-terminal domain</fullName>
    </submittedName>
</protein>
<dbReference type="Pfam" id="PF03765">
    <property type="entry name" value="CRAL_TRIO_N"/>
    <property type="match status" value="1"/>
</dbReference>
<keyword evidence="8" id="KW-1185">Reference proteome</keyword>
<dbReference type="AlphaFoldDB" id="A0A9E7KXW7"/>
<evidence type="ECO:0000256" key="3">
    <source>
        <dbReference type="ARBA" id="ARBA00023034"/>
    </source>
</evidence>
<dbReference type="EMBL" id="CP097510">
    <property type="protein sequence ID" value="URE31054.1"/>
    <property type="molecule type" value="Genomic_DNA"/>
</dbReference>
<evidence type="ECO:0000256" key="1">
    <source>
        <dbReference type="ARBA" id="ARBA00004202"/>
    </source>
</evidence>
<evidence type="ECO:0000313" key="8">
    <source>
        <dbReference type="Proteomes" id="UP001055439"/>
    </source>
</evidence>
<dbReference type="InterPro" id="IPR051026">
    <property type="entry name" value="PI/PC_transfer"/>
</dbReference>
<evidence type="ECO:0000259" key="6">
    <source>
        <dbReference type="PROSITE" id="PS50191"/>
    </source>
</evidence>
<dbReference type="OrthoDB" id="1434354at2759"/>
<feature type="region of interest" description="Disordered" evidence="5">
    <location>
        <begin position="78"/>
        <end position="109"/>
    </location>
</feature>
<comment type="subcellular location">
    <subcellularLocation>
        <location evidence="1">Cell membrane</location>
        <topology evidence="1">Peripheral membrane protein</topology>
    </subcellularLocation>
    <subcellularLocation>
        <location evidence="2">Golgi apparatus membrane</location>
        <topology evidence="2">Peripheral membrane protein</topology>
    </subcellularLocation>
</comment>
<reference evidence="7" key="1">
    <citation type="submission" date="2022-05" db="EMBL/GenBank/DDBJ databases">
        <title>The Musa troglodytarum L. genome provides insights into the mechanism of non-climacteric behaviour and enrichment of carotenoids.</title>
        <authorList>
            <person name="Wang J."/>
        </authorList>
    </citation>
    <scope>NUCLEOTIDE SEQUENCE</scope>
    <source>
        <tissue evidence="7">Leaf</tissue>
    </source>
</reference>
<keyword evidence="3" id="KW-0333">Golgi apparatus</keyword>
<dbReference type="InterPro" id="IPR001251">
    <property type="entry name" value="CRAL-TRIO_dom"/>
</dbReference>
<evidence type="ECO:0000313" key="7">
    <source>
        <dbReference type="EMBL" id="URE31054.1"/>
    </source>
</evidence>
<dbReference type="PANTHER" id="PTHR45657:SF50">
    <property type="entry name" value="PHOSPHATIDYLINOSITOL_PHOSPHATIDYLCHOLINE TRANSFER PROTEIN SFH11"/>
    <property type="match status" value="1"/>
</dbReference>
<dbReference type="Gene3D" id="1.10.8.20">
    <property type="entry name" value="N-terminal domain of phosphatidylinositol transfer protein sec14p"/>
    <property type="match status" value="1"/>
</dbReference>
<evidence type="ECO:0000256" key="5">
    <source>
        <dbReference type="SAM" id="MobiDB-lite"/>
    </source>
</evidence>
<dbReference type="Proteomes" id="UP001055439">
    <property type="component" value="Chromosome 8"/>
</dbReference>
<accession>A0A9E7KXW7</accession>
<dbReference type="InterPro" id="IPR036865">
    <property type="entry name" value="CRAL-TRIO_dom_sf"/>
</dbReference>
<dbReference type="SMART" id="SM00516">
    <property type="entry name" value="SEC14"/>
    <property type="match status" value="1"/>
</dbReference>
<evidence type="ECO:0000256" key="2">
    <source>
        <dbReference type="ARBA" id="ARBA00004395"/>
    </source>
</evidence>
<organism evidence="7 8">
    <name type="scientific">Musa troglodytarum</name>
    <name type="common">fe'i banana</name>
    <dbReference type="NCBI Taxonomy" id="320322"/>
    <lineage>
        <taxon>Eukaryota</taxon>
        <taxon>Viridiplantae</taxon>
        <taxon>Streptophyta</taxon>
        <taxon>Embryophyta</taxon>
        <taxon>Tracheophyta</taxon>
        <taxon>Spermatophyta</taxon>
        <taxon>Magnoliopsida</taxon>
        <taxon>Liliopsida</taxon>
        <taxon>Zingiberales</taxon>
        <taxon>Musaceae</taxon>
        <taxon>Musa</taxon>
    </lineage>
</organism>